<keyword evidence="1" id="KW-0472">Membrane</keyword>
<evidence type="ECO:0008006" key="4">
    <source>
        <dbReference type="Google" id="ProtNLM"/>
    </source>
</evidence>
<reference evidence="3" key="1">
    <citation type="journal article" date="2020" name="Curr. Biol.">
        <title>Chromatin organization in early land plants reveals an ancestral association between H3K27me3, transposons, and constitutive heterochromatin.</title>
        <authorList>
            <person name="Montgomery S.A."/>
            <person name="Tanizawa Y."/>
            <person name="Galik B."/>
            <person name="Wang N."/>
            <person name="Ito T."/>
            <person name="Mochizuki T."/>
            <person name="Akimcheva S."/>
            <person name="Bowman J.L."/>
            <person name="Cognat V."/>
            <person name="Marechal-Drouard L."/>
            <person name="Ekker H."/>
            <person name="Hong S.F."/>
            <person name="Kohchi T."/>
            <person name="Lin S.S."/>
            <person name="Liu L.D."/>
            <person name="Nakamura Y."/>
            <person name="Valeeva L.R."/>
            <person name="Shakirov E.V."/>
            <person name="Shippen D.E."/>
            <person name="Wei W.L."/>
            <person name="Yagura M."/>
            <person name="Yamaoka S."/>
            <person name="Yamato K.T."/>
            <person name="Liu C."/>
            <person name="Berger F."/>
        </authorList>
    </citation>
    <scope>NUCLEOTIDE SEQUENCE [LARGE SCALE GENOMIC DNA]</scope>
    <source>
        <strain evidence="3">Tak-1</strain>
    </source>
</reference>
<keyword evidence="1" id="KW-1133">Transmembrane helix</keyword>
<evidence type="ECO:0000313" key="2">
    <source>
        <dbReference type="EMBL" id="BBN04091.1"/>
    </source>
</evidence>
<evidence type="ECO:0000256" key="1">
    <source>
        <dbReference type="SAM" id="Phobius"/>
    </source>
</evidence>
<feature type="transmembrane region" description="Helical" evidence="1">
    <location>
        <begin position="42"/>
        <end position="62"/>
    </location>
</feature>
<dbReference type="EMBL" id="AP019868">
    <property type="protein sequence ID" value="BBN04091.1"/>
    <property type="molecule type" value="Genomic_DNA"/>
</dbReference>
<proteinExistence type="predicted"/>
<accession>A0AAF6AWF7</accession>
<evidence type="ECO:0000313" key="3">
    <source>
        <dbReference type="Proteomes" id="UP001162541"/>
    </source>
</evidence>
<dbReference type="AlphaFoldDB" id="A0AAF6AWF7"/>
<protein>
    <recommendedName>
        <fullName evidence="4">Reverse transcriptase Ty1/copia-type domain-containing protein</fullName>
    </recommendedName>
</protein>
<dbReference type="Proteomes" id="UP001162541">
    <property type="component" value="Chromosome 3"/>
</dbReference>
<name>A0AAF6AWF7_MARPO</name>
<keyword evidence="1" id="KW-0812">Transmembrane</keyword>
<organism evidence="2 3">
    <name type="scientific">Marchantia polymorpha subsp. ruderalis</name>
    <dbReference type="NCBI Taxonomy" id="1480154"/>
    <lineage>
        <taxon>Eukaryota</taxon>
        <taxon>Viridiplantae</taxon>
        <taxon>Streptophyta</taxon>
        <taxon>Embryophyta</taxon>
        <taxon>Marchantiophyta</taxon>
        <taxon>Marchantiopsida</taxon>
        <taxon>Marchantiidae</taxon>
        <taxon>Marchantiales</taxon>
        <taxon>Marchantiaceae</taxon>
        <taxon>Marchantia</taxon>
    </lineage>
</organism>
<sequence length="84" mass="9735">MQGLKRAHSDLSDYSKDDEFYIAFYVDDLFLMGKGERAEKSVISYLCSVFEVTVLVPVKFLLGVHIDKNRKEGWNLIETKQVLF</sequence>
<gene>
    <name evidence="2" type="ORF">Mp_3g01830</name>
</gene>